<dbReference type="EMBL" id="JAZGQK010000035">
    <property type="protein sequence ID" value="MEE6263232.1"/>
    <property type="molecule type" value="Genomic_DNA"/>
</dbReference>
<keyword evidence="3" id="KW-1185">Reference proteome</keyword>
<dbReference type="RefSeq" id="WP_331218169.1">
    <property type="nucleotide sequence ID" value="NZ_JAZGQK010000035.1"/>
</dbReference>
<dbReference type="InterPro" id="IPR038765">
    <property type="entry name" value="Papain-like_cys_pep_sf"/>
</dbReference>
<evidence type="ECO:0000313" key="3">
    <source>
        <dbReference type="Proteomes" id="UP001332243"/>
    </source>
</evidence>
<reference evidence="2 3" key="1">
    <citation type="submission" date="2024-01" db="EMBL/GenBank/DDBJ databases">
        <title>Genome insights into Plantactinospora sonchi sp. nov.</title>
        <authorList>
            <person name="Wang L."/>
        </authorList>
    </citation>
    <scope>NUCLEOTIDE SEQUENCE [LARGE SCALE GENOMIC DNA]</scope>
    <source>
        <strain evidence="2 3">NEAU-QY2</strain>
    </source>
</reference>
<feature type="domain" description="Peptidase C1A papain C-terminal" evidence="1">
    <location>
        <begin position="175"/>
        <end position="254"/>
    </location>
</feature>
<accession>A0ABU7S355</accession>
<dbReference type="Gene3D" id="3.90.70.10">
    <property type="entry name" value="Cysteine proteinases"/>
    <property type="match status" value="2"/>
</dbReference>
<evidence type="ECO:0000259" key="1">
    <source>
        <dbReference type="Pfam" id="PF00112"/>
    </source>
</evidence>
<protein>
    <submittedName>
        <fullName evidence="2">C1 family peptidase</fullName>
    </submittedName>
</protein>
<dbReference type="SUPFAM" id="SSF54001">
    <property type="entry name" value="Cysteine proteinases"/>
    <property type="match status" value="1"/>
</dbReference>
<proteinExistence type="predicted"/>
<dbReference type="InterPro" id="IPR000668">
    <property type="entry name" value="Peptidase_C1A_C"/>
</dbReference>
<comment type="caution">
    <text evidence="2">The sequence shown here is derived from an EMBL/GenBank/DDBJ whole genome shotgun (WGS) entry which is preliminary data.</text>
</comment>
<dbReference type="Pfam" id="PF00112">
    <property type="entry name" value="Peptidase_C1"/>
    <property type="match status" value="1"/>
</dbReference>
<evidence type="ECO:0000313" key="2">
    <source>
        <dbReference type="EMBL" id="MEE6263232.1"/>
    </source>
</evidence>
<name>A0ABU7S355_9ACTN</name>
<gene>
    <name evidence="2" type="ORF">V1633_32615</name>
</gene>
<organism evidence="2 3">
    <name type="scientific">Plantactinospora sonchi</name>
    <dbReference type="NCBI Taxonomy" id="1544735"/>
    <lineage>
        <taxon>Bacteria</taxon>
        <taxon>Bacillati</taxon>
        <taxon>Actinomycetota</taxon>
        <taxon>Actinomycetes</taxon>
        <taxon>Micromonosporales</taxon>
        <taxon>Micromonosporaceae</taxon>
        <taxon>Plantactinospora</taxon>
    </lineage>
</organism>
<dbReference type="Proteomes" id="UP001332243">
    <property type="component" value="Unassembled WGS sequence"/>
</dbReference>
<sequence>MEQQRRFAVDPPETSASVAPGPQLLGWRYQPDARDWDIPRLLEIAEPPESIRQMTVEQILAGTPYFSDWRAYLVFWRWLRTQREPLTKRDTAPAWELTVQLDQGQTGHCVGFGWAGWVDAMPVAGTYQNADGHALYYECKVIDGEPGKENGSTVRSGALAVRERGRLAAFAFARTTAEIDEWIDSQGSVVVGTAWTSDMFGPDADGFVKPTGSANGGHCYLMLDRIEDEDAYLFQNSWGADWGQGGRFKMRRGDFDSLLQDQGEACCAVELPH</sequence>